<evidence type="ECO:0000256" key="1">
    <source>
        <dbReference type="SAM" id="MobiDB-lite"/>
    </source>
</evidence>
<dbReference type="Gene3D" id="1.20.1740.10">
    <property type="entry name" value="Amino acid/polyamine transporter I"/>
    <property type="match status" value="1"/>
</dbReference>
<keyword evidence="4" id="KW-1185">Reference proteome</keyword>
<feature type="transmembrane region" description="Helical" evidence="2">
    <location>
        <begin position="20"/>
        <end position="44"/>
    </location>
</feature>
<accession>A0A7U7PQV4</accession>
<proteinExistence type="predicted"/>
<protein>
    <submittedName>
        <fullName evidence="3">Probable amino acid transporter transmembrane protein</fullName>
    </submittedName>
</protein>
<reference evidence="3" key="2">
    <citation type="submission" date="2022-04" db="EMBL/GenBank/DDBJ databases">
        <title>Genomic draft of R. solanacearum strain IPO1609, a phylotype IIB1/biovar 2/race 3 strain isolated from potato in Europe.</title>
        <authorList>
            <person name="Boucher C."/>
            <person name="Carrere S."/>
            <person name="Dossat C."/>
            <person name="Elbaz M."/>
            <person name="Genin S."/>
            <person name="Gouzy J."/>
            <person name="Prior P."/>
            <person name="Segurens B."/>
            <person name="Wincker P."/>
        </authorList>
    </citation>
    <scope>NUCLEOTIDE SEQUENCE</scope>
    <source>
        <strain evidence="3">IPO1609</strain>
    </source>
</reference>
<keyword evidence="2" id="KW-0472">Membrane</keyword>
<feature type="transmembrane region" description="Helical" evidence="2">
    <location>
        <begin position="51"/>
        <end position="69"/>
    </location>
</feature>
<gene>
    <name evidence="3" type="ORF">RSIPO_04107</name>
</gene>
<sequence>MTTNAPPELEGQALGLAESVVMGVAGTAPAFSIAATTATLIGAVGPLAPASLLYCGLIMFGVTFAYLHLNRLNPSAGAAYAWVGAIFNRTLGFFAGWALLVASVVFMVSGTIPAATATLTLIAPPAGGAAGGGGVGGRGVVAGGERGHRQGHQADQLFADRHDGDGDGDPAGADRAGAGQVRHASGARVFADVAVARQLYAPVVRHRRADGVVLLLGLGCDDQPDRGDARCQPRARPRGTVGDADRAGAVHGFCRGDPAGVE</sequence>
<feature type="region of interest" description="Disordered" evidence="1">
    <location>
        <begin position="225"/>
        <end position="249"/>
    </location>
</feature>
<dbReference type="AlphaFoldDB" id="A0A7U7PQV4"/>
<evidence type="ECO:0000313" key="4">
    <source>
        <dbReference type="Proteomes" id="UP000053470"/>
    </source>
</evidence>
<reference evidence="3" key="1">
    <citation type="submission" date="2014-11" db="EMBL/GenBank/DDBJ databases">
        <authorList>
            <person name="Genoscope - CEA"/>
        </authorList>
    </citation>
    <scope>NUCLEOTIDE SEQUENCE</scope>
    <source>
        <strain evidence="3">IPO1609</strain>
    </source>
</reference>
<evidence type="ECO:0000256" key="2">
    <source>
        <dbReference type="SAM" id="Phobius"/>
    </source>
</evidence>
<dbReference type="Proteomes" id="UP000053470">
    <property type="component" value="Unassembled WGS sequence"/>
</dbReference>
<evidence type="ECO:0000313" key="3">
    <source>
        <dbReference type="EMBL" id="CEJ17410.1"/>
    </source>
</evidence>
<keyword evidence="2 3" id="KW-0812">Transmembrane</keyword>
<feature type="transmembrane region" description="Helical" evidence="2">
    <location>
        <begin position="81"/>
        <end position="108"/>
    </location>
</feature>
<feature type="region of interest" description="Disordered" evidence="1">
    <location>
        <begin position="158"/>
        <end position="177"/>
    </location>
</feature>
<keyword evidence="2" id="KW-1133">Transmembrane helix</keyword>
<organism evidence="3 4">
    <name type="scientific">Ralstonia solanacearum IPO1609</name>
    <dbReference type="NCBI Taxonomy" id="564066"/>
    <lineage>
        <taxon>Bacteria</taxon>
        <taxon>Pseudomonadati</taxon>
        <taxon>Pseudomonadota</taxon>
        <taxon>Betaproteobacteria</taxon>
        <taxon>Burkholderiales</taxon>
        <taxon>Burkholderiaceae</taxon>
        <taxon>Ralstonia</taxon>
        <taxon>Ralstonia solanacearum species complex</taxon>
    </lineage>
</organism>
<dbReference type="EMBL" id="LN651281">
    <property type="protein sequence ID" value="CEJ17410.1"/>
    <property type="molecule type" value="Genomic_DNA"/>
</dbReference>
<name>A0A7U7PQV4_RALSL</name>